<dbReference type="GO" id="GO:0016491">
    <property type="term" value="F:oxidoreductase activity"/>
    <property type="evidence" value="ECO:0007669"/>
    <property type="project" value="InterPro"/>
</dbReference>
<dbReference type="AlphaFoldDB" id="A0A0K1RCK6"/>
<evidence type="ECO:0000256" key="1">
    <source>
        <dbReference type="ARBA" id="ARBA00004651"/>
    </source>
</evidence>
<keyword evidence="4 7" id="KW-1133">Transmembrane helix</keyword>
<comment type="subcellular location">
    <subcellularLocation>
        <location evidence="1">Cell membrane</location>
        <topology evidence="1">Multi-pass membrane protein</topology>
    </subcellularLocation>
</comment>
<evidence type="ECO:0000256" key="5">
    <source>
        <dbReference type="ARBA" id="ARBA00023136"/>
    </source>
</evidence>
<name>A0A0K1RCK6_9CORY</name>
<dbReference type="GO" id="GO:0016209">
    <property type="term" value="F:antioxidant activity"/>
    <property type="evidence" value="ECO:0007669"/>
    <property type="project" value="InterPro"/>
</dbReference>
<feature type="transmembrane region" description="Helical" evidence="7">
    <location>
        <begin position="188"/>
        <end position="208"/>
    </location>
</feature>
<evidence type="ECO:0000313" key="9">
    <source>
        <dbReference type="EMBL" id="AKV59149.1"/>
    </source>
</evidence>
<feature type="transmembrane region" description="Helical" evidence="7">
    <location>
        <begin position="68"/>
        <end position="86"/>
    </location>
</feature>
<evidence type="ECO:0000256" key="2">
    <source>
        <dbReference type="ARBA" id="ARBA00022475"/>
    </source>
</evidence>
<dbReference type="PANTHER" id="PTHR42852">
    <property type="entry name" value="THIOL:DISULFIDE INTERCHANGE PROTEIN DSBE"/>
    <property type="match status" value="1"/>
</dbReference>
<dbReference type="GO" id="GO:0017004">
    <property type="term" value="P:cytochrome complex assembly"/>
    <property type="evidence" value="ECO:0007669"/>
    <property type="project" value="InterPro"/>
</dbReference>
<dbReference type="SUPFAM" id="SSF52833">
    <property type="entry name" value="Thioredoxin-like"/>
    <property type="match status" value="1"/>
</dbReference>
<feature type="domain" description="Thioredoxin" evidence="8">
    <location>
        <begin position="234"/>
        <end position="401"/>
    </location>
</feature>
<feature type="region of interest" description="Disordered" evidence="6">
    <location>
        <begin position="407"/>
        <end position="427"/>
    </location>
</feature>
<dbReference type="InterPro" id="IPR050553">
    <property type="entry name" value="Thioredoxin_ResA/DsbE_sf"/>
</dbReference>
<evidence type="ECO:0000256" key="3">
    <source>
        <dbReference type="ARBA" id="ARBA00022692"/>
    </source>
</evidence>
<feature type="transmembrane region" description="Helical" evidence="7">
    <location>
        <begin position="6"/>
        <end position="29"/>
    </location>
</feature>
<dbReference type="RefSeq" id="WP_052205418.1">
    <property type="nucleotide sequence ID" value="NZ_CP012342.1"/>
</dbReference>
<keyword evidence="2" id="KW-1003">Cell membrane</keyword>
<dbReference type="InterPro" id="IPR036249">
    <property type="entry name" value="Thioredoxin-like_sf"/>
</dbReference>
<dbReference type="InterPro" id="IPR003834">
    <property type="entry name" value="Cyt_c_assmbl_TM_dom"/>
</dbReference>
<keyword evidence="5 7" id="KW-0472">Membrane</keyword>
<feature type="transmembrane region" description="Helical" evidence="7">
    <location>
        <begin position="116"/>
        <end position="140"/>
    </location>
</feature>
<feature type="transmembrane region" description="Helical" evidence="7">
    <location>
        <begin position="41"/>
        <end position="62"/>
    </location>
</feature>
<keyword evidence="10" id="KW-1185">Reference proteome</keyword>
<dbReference type="InterPro" id="IPR013766">
    <property type="entry name" value="Thioredoxin_domain"/>
</dbReference>
<dbReference type="Pfam" id="PF17991">
    <property type="entry name" value="Thioredoxin_10"/>
    <property type="match status" value="1"/>
</dbReference>
<accession>A0A0K1RCK6</accession>
<dbReference type="GO" id="GO:0005886">
    <property type="term" value="C:plasma membrane"/>
    <property type="evidence" value="ECO:0007669"/>
    <property type="project" value="UniProtKB-SubCell"/>
</dbReference>
<evidence type="ECO:0000313" key="10">
    <source>
        <dbReference type="Proteomes" id="UP000060016"/>
    </source>
</evidence>
<evidence type="ECO:0000256" key="6">
    <source>
        <dbReference type="SAM" id="MobiDB-lite"/>
    </source>
</evidence>
<dbReference type="Proteomes" id="UP000060016">
    <property type="component" value="Chromosome"/>
</dbReference>
<feature type="transmembrane region" description="Helical" evidence="7">
    <location>
        <begin position="146"/>
        <end position="168"/>
    </location>
</feature>
<dbReference type="PROSITE" id="PS51352">
    <property type="entry name" value="THIOREDOXIN_2"/>
    <property type="match status" value="1"/>
</dbReference>
<evidence type="ECO:0000256" key="4">
    <source>
        <dbReference type="ARBA" id="ARBA00022989"/>
    </source>
</evidence>
<keyword evidence="3 7" id="KW-0812">Transmembrane</keyword>
<gene>
    <name evidence="9" type="ORF">AK829_08215</name>
</gene>
<evidence type="ECO:0000259" key="8">
    <source>
        <dbReference type="PROSITE" id="PS51352"/>
    </source>
</evidence>
<dbReference type="Pfam" id="PF02683">
    <property type="entry name" value="DsbD_TM"/>
    <property type="match status" value="1"/>
</dbReference>
<organism evidence="9 10">
    <name type="scientific">Corynebacterium riegelii</name>
    <dbReference type="NCBI Taxonomy" id="156976"/>
    <lineage>
        <taxon>Bacteria</taxon>
        <taxon>Bacillati</taxon>
        <taxon>Actinomycetota</taxon>
        <taxon>Actinomycetes</taxon>
        <taxon>Mycobacteriales</taxon>
        <taxon>Corynebacteriaceae</taxon>
        <taxon>Corynebacterium</taxon>
    </lineage>
</organism>
<reference evidence="9 10" key="1">
    <citation type="submission" date="2015-08" db="EMBL/GenBank/DDBJ databases">
        <authorList>
            <person name="Babu N.S."/>
            <person name="Beckwith C.J."/>
            <person name="Beseler K.G."/>
            <person name="Brison A."/>
            <person name="Carone J.V."/>
            <person name="Caskin T.P."/>
            <person name="Diamond M."/>
            <person name="Durham M.E."/>
            <person name="Foxe J.M."/>
            <person name="Go M."/>
            <person name="Henderson B.A."/>
            <person name="Jones I.B."/>
            <person name="McGettigan J.A."/>
            <person name="Micheletti S.J."/>
            <person name="Nasrallah M.E."/>
            <person name="Ortiz D."/>
            <person name="Piller C.R."/>
            <person name="Privatt S.R."/>
            <person name="Schneider S.L."/>
            <person name="Sharp S."/>
            <person name="Smith T.C."/>
            <person name="Stanton J.D."/>
            <person name="Ullery H.E."/>
            <person name="Wilson R.J."/>
            <person name="Serrano M.G."/>
            <person name="Buck G."/>
            <person name="Lee V."/>
            <person name="Wang Y."/>
            <person name="Carvalho R."/>
            <person name="Voegtly L."/>
            <person name="Shi R."/>
            <person name="Duckworth R."/>
            <person name="Johnson A."/>
            <person name="Loviza R."/>
            <person name="Walstead R."/>
            <person name="Shah Z."/>
            <person name="Kiflezghi M."/>
            <person name="Wade K."/>
            <person name="Ball S.L."/>
            <person name="Bradley K.W."/>
            <person name="Asai D.J."/>
            <person name="Bowman C.A."/>
            <person name="Russell D.A."/>
            <person name="Pope W.H."/>
            <person name="Jacobs-Sera D."/>
            <person name="Hendrix R.W."/>
            <person name="Hatfull G.F."/>
        </authorList>
    </citation>
    <scope>NUCLEOTIDE SEQUENCE [LARGE SCALE GENOMIC DNA]</scope>
    <source>
        <strain evidence="9 10">PUDD_83A45</strain>
    </source>
</reference>
<protein>
    <recommendedName>
        <fullName evidence="8">Thioredoxin domain-containing protein</fullName>
    </recommendedName>
</protein>
<evidence type="ECO:0000256" key="7">
    <source>
        <dbReference type="SAM" id="Phobius"/>
    </source>
</evidence>
<dbReference type="InterPro" id="IPR041017">
    <property type="entry name" value="Thioredoxin_10"/>
</dbReference>
<dbReference type="KEGG" id="crie:AK829_08215"/>
<sequence length="548" mass="58179">MLGVVIVGFVGGVLTGLSPCILPVLPVVLSVSVGRKPTRVVAGLTLSFAAIALLGSLVLGLLHLPQSLLRWGGIVLLALVGIGMFVPQVGELLQKPFDALPRPTVLQEKARGKGGFLIGMALGAVYAPCAGPVLAAVTVAGSTGEIGWSTVALTLSFAAGSALPLLAFAFAGNRIGQKVDLVQRHRRLVGAVILVFTLALALDAPAALQRSLPDWTAGVKEKFETSQLANDALGQVSQTAGSFDECRRADPGQLQDCGPAPEFAGLENWINTASPDAGPTPHDGKVTLVDFWAYACINCQRAGEHITALYDTYRDSGLEVVGVHSPEYGFEHDLGNVKRAVEQEGIHYPVAQDNDFLTWRNYGNRYWPARYLIDTEGNVRQIVEGEGSYAETEQLIRALLADATDAPLPNPIERSSVTTGVDGRNPETYLGTKRASYTANADYTPGQHDFGTHSDPQRGQFVLNGTWELGPESIAAEGGHLAINVYAAWVQLVVSGQGSVEVEYPDGATKTFEVTDGTIDLLKQSEPLSGVVRITPDAGVRLYSLTFG</sequence>
<dbReference type="PANTHER" id="PTHR42852:SF13">
    <property type="entry name" value="PROTEIN DIPZ"/>
    <property type="match status" value="1"/>
</dbReference>
<dbReference type="Gene3D" id="2.60.120.260">
    <property type="entry name" value="Galactose-binding domain-like"/>
    <property type="match status" value="1"/>
</dbReference>
<dbReference type="Pfam" id="PF00578">
    <property type="entry name" value="AhpC-TSA"/>
    <property type="match status" value="1"/>
</dbReference>
<dbReference type="InterPro" id="IPR000866">
    <property type="entry name" value="AhpC/TSA"/>
</dbReference>
<proteinExistence type="predicted"/>
<dbReference type="PATRIC" id="fig|156976.3.peg.1645"/>
<dbReference type="Gene3D" id="3.40.30.10">
    <property type="entry name" value="Glutaredoxin"/>
    <property type="match status" value="1"/>
</dbReference>
<dbReference type="EMBL" id="CP012342">
    <property type="protein sequence ID" value="AKV59149.1"/>
    <property type="molecule type" value="Genomic_DNA"/>
</dbReference>
<dbReference type="STRING" id="156976.AK829_08215"/>